<accession>A0A0V1AG80</accession>
<comment type="caution">
    <text evidence="1">The sequence shown here is derived from an EMBL/GenBank/DDBJ whole genome shotgun (WGS) entry which is preliminary data.</text>
</comment>
<gene>
    <name evidence="1" type="ORF">T12_2950</name>
</gene>
<reference evidence="1 2" key="1">
    <citation type="submission" date="2015-01" db="EMBL/GenBank/DDBJ databases">
        <title>Evolution of Trichinella species and genotypes.</title>
        <authorList>
            <person name="Korhonen P.K."/>
            <person name="Edoardo P."/>
            <person name="Giuseppe L.R."/>
            <person name="Gasser R.B."/>
        </authorList>
    </citation>
    <scope>NUCLEOTIDE SEQUENCE [LARGE SCALE GENOMIC DNA]</scope>
    <source>
        <strain evidence="1">ISS2496</strain>
    </source>
</reference>
<name>A0A0V1AG80_9BILA</name>
<evidence type="ECO:0000313" key="2">
    <source>
        <dbReference type="Proteomes" id="UP000054783"/>
    </source>
</evidence>
<sequence>LMNDSKEAVLFIRKKIFLILFHGIFIENKKLIVQRCMQL</sequence>
<keyword evidence="2" id="KW-1185">Reference proteome</keyword>
<protein>
    <submittedName>
        <fullName evidence="1">Uncharacterized protein</fullName>
    </submittedName>
</protein>
<evidence type="ECO:0000313" key="1">
    <source>
        <dbReference type="EMBL" id="KRY23841.1"/>
    </source>
</evidence>
<organism evidence="1 2">
    <name type="scientific">Trichinella patagoniensis</name>
    <dbReference type="NCBI Taxonomy" id="990121"/>
    <lineage>
        <taxon>Eukaryota</taxon>
        <taxon>Metazoa</taxon>
        <taxon>Ecdysozoa</taxon>
        <taxon>Nematoda</taxon>
        <taxon>Enoplea</taxon>
        <taxon>Dorylaimia</taxon>
        <taxon>Trichinellida</taxon>
        <taxon>Trichinellidae</taxon>
        <taxon>Trichinella</taxon>
    </lineage>
</organism>
<dbReference type="AlphaFoldDB" id="A0A0V1AG80"/>
<dbReference type="Proteomes" id="UP000054783">
    <property type="component" value="Unassembled WGS sequence"/>
</dbReference>
<feature type="non-terminal residue" evidence="1">
    <location>
        <position position="1"/>
    </location>
</feature>
<proteinExistence type="predicted"/>
<dbReference type="EMBL" id="JYDQ01000001">
    <property type="protein sequence ID" value="KRY23841.1"/>
    <property type="molecule type" value="Genomic_DNA"/>
</dbReference>